<feature type="non-terminal residue" evidence="2">
    <location>
        <position position="1"/>
    </location>
</feature>
<proteinExistence type="predicted"/>
<reference evidence="2" key="1">
    <citation type="journal article" date="2023" name="PhytoFront">
        <title>Draft Genome Resources of Seven Strains of Tilletia horrida, Causal Agent of Kernel Smut of Rice.</title>
        <authorList>
            <person name="Khanal S."/>
            <person name="Antony Babu S."/>
            <person name="Zhou X.G."/>
        </authorList>
    </citation>
    <scope>NUCLEOTIDE SEQUENCE</scope>
    <source>
        <strain evidence="2">TX6</strain>
    </source>
</reference>
<dbReference type="AlphaFoldDB" id="A0AAN6GJC3"/>
<accession>A0AAN6GJC3</accession>
<dbReference type="Proteomes" id="UP001176517">
    <property type="component" value="Unassembled WGS sequence"/>
</dbReference>
<comment type="caution">
    <text evidence="2">The sequence shown here is derived from an EMBL/GenBank/DDBJ whole genome shotgun (WGS) entry which is preliminary data.</text>
</comment>
<dbReference type="EMBL" id="JAPDMZ010000553">
    <property type="protein sequence ID" value="KAK0542329.1"/>
    <property type="molecule type" value="Genomic_DNA"/>
</dbReference>
<gene>
    <name evidence="2" type="ORF">OC846_006770</name>
</gene>
<protein>
    <submittedName>
        <fullName evidence="2">Uncharacterized protein</fullName>
    </submittedName>
</protein>
<sequence length="113" mass="12968">DQVTGDKLLLFLRERVYKRSVRKRKRSSSQSPRKAPRSDAHDEAGQDGPDALDSQGKERDFPQTISWQTLETYTSALIDLYHQQANARVNSHPHPRTNAVKQLIETARKDQQT</sequence>
<keyword evidence="3" id="KW-1185">Reference proteome</keyword>
<name>A0AAN6GJC3_9BASI</name>
<evidence type="ECO:0000256" key="1">
    <source>
        <dbReference type="SAM" id="MobiDB-lite"/>
    </source>
</evidence>
<evidence type="ECO:0000313" key="3">
    <source>
        <dbReference type="Proteomes" id="UP001176517"/>
    </source>
</evidence>
<organism evidence="2 3">
    <name type="scientific">Tilletia horrida</name>
    <dbReference type="NCBI Taxonomy" id="155126"/>
    <lineage>
        <taxon>Eukaryota</taxon>
        <taxon>Fungi</taxon>
        <taxon>Dikarya</taxon>
        <taxon>Basidiomycota</taxon>
        <taxon>Ustilaginomycotina</taxon>
        <taxon>Exobasidiomycetes</taxon>
        <taxon>Tilletiales</taxon>
        <taxon>Tilletiaceae</taxon>
        <taxon>Tilletia</taxon>
    </lineage>
</organism>
<feature type="region of interest" description="Disordered" evidence="1">
    <location>
        <begin position="19"/>
        <end position="65"/>
    </location>
</feature>
<evidence type="ECO:0000313" key="2">
    <source>
        <dbReference type="EMBL" id="KAK0542329.1"/>
    </source>
</evidence>